<dbReference type="Pfam" id="PF11991">
    <property type="entry name" value="Trp_DMAT"/>
    <property type="match status" value="1"/>
</dbReference>
<evidence type="ECO:0008006" key="4">
    <source>
        <dbReference type="Google" id="ProtNLM"/>
    </source>
</evidence>
<dbReference type="SFLD" id="SFLDS00036">
    <property type="entry name" value="Aromatic_Prenyltransferase"/>
    <property type="match status" value="1"/>
</dbReference>
<proteinExistence type="predicted"/>
<dbReference type="InParanoid" id="A0A423WYP3"/>
<dbReference type="InterPro" id="IPR033964">
    <property type="entry name" value="ABBA"/>
</dbReference>
<keyword evidence="3" id="KW-1185">Reference proteome</keyword>
<comment type="caution">
    <text evidence="2">The sequence shown here is derived from an EMBL/GenBank/DDBJ whole genome shotgun (WGS) entry which is preliminary data.</text>
</comment>
<dbReference type="GO" id="GO:0016765">
    <property type="term" value="F:transferase activity, transferring alkyl or aryl (other than methyl) groups"/>
    <property type="evidence" value="ECO:0007669"/>
    <property type="project" value="InterPro"/>
</dbReference>
<dbReference type="PANTHER" id="PTHR40627:SF5">
    <property type="entry name" value="INDOLE PRENYLTRANSFERASE TDIB"/>
    <property type="match status" value="1"/>
</dbReference>
<dbReference type="EMBL" id="LKEB01000034">
    <property type="protein sequence ID" value="ROW08578.1"/>
    <property type="molecule type" value="Genomic_DNA"/>
</dbReference>
<dbReference type="SFLD" id="SFLDG01162">
    <property type="entry name" value="I"/>
    <property type="match status" value="1"/>
</dbReference>
<evidence type="ECO:0000313" key="3">
    <source>
        <dbReference type="Proteomes" id="UP000285146"/>
    </source>
</evidence>
<evidence type="ECO:0000313" key="2">
    <source>
        <dbReference type="EMBL" id="ROW08578.1"/>
    </source>
</evidence>
<dbReference type="Proteomes" id="UP000285146">
    <property type="component" value="Unassembled WGS sequence"/>
</dbReference>
<accession>A0A423WYP3</accession>
<reference evidence="2 3" key="1">
    <citation type="submission" date="2015-09" db="EMBL/GenBank/DDBJ databases">
        <title>Host preference determinants of Valsa canker pathogens revealed by comparative genomics.</title>
        <authorList>
            <person name="Yin Z."/>
            <person name="Huang L."/>
        </authorList>
    </citation>
    <scope>NUCLEOTIDE SEQUENCE [LARGE SCALE GENOMIC DNA]</scope>
    <source>
        <strain evidence="2 3">SXYLt</strain>
    </source>
</reference>
<dbReference type="GO" id="GO:0009820">
    <property type="term" value="P:alkaloid metabolic process"/>
    <property type="evidence" value="ECO:0007669"/>
    <property type="project" value="InterPro"/>
</dbReference>
<evidence type="ECO:0000256" key="1">
    <source>
        <dbReference type="ARBA" id="ARBA00022679"/>
    </source>
</evidence>
<dbReference type="OrthoDB" id="5392033at2759"/>
<keyword evidence="1" id="KW-0808">Transferase</keyword>
<sequence>MASSVIAMPSFTGANKSSVNDSQMPARLYWSQYMGRGMVPLFEKTGTYTQEEQASNLKFLCDVVAPDLGPLPTDPHPQYTMPYVGAPLEFSLNLSSTGKAKARMTFEVVGPADKTGPDPFGEDLSREILRRQARAVGANTQWLESVIESTFLTPEETQVVRAQGVPPFVPTSMWAFDFDGSKRSMKAYFASFRKAMVTGKSGTEVLLDAIRRLDDGLKPGLDLYTEYLNERKGKVNVVLLGIDCIDPKEARVKIYTNVKANSWESVVDFWTLGGRLNDETTLKGLEIVRSIFPILMDEPDILKDETWCKPERIKGIPFNGLQFSVELAPGRDLPEIKLYVPMCQYNRNTRVLRENVEAALKKMNHEWGHNGRYMDTMKAVFPGEDDFRGIGFITFSYSKKKGAYTTTYLMLPTEHGEQELSDSTFEYN</sequence>
<dbReference type="AlphaFoldDB" id="A0A423WYP3"/>
<dbReference type="NCBIfam" id="TIGR03429">
    <property type="entry name" value="arom_pren_DMATS"/>
    <property type="match status" value="1"/>
</dbReference>
<dbReference type="InterPro" id="IPR017795">
    <property type="entry name" value="ABBA_NscD-like"/>
</dbReference>
<name>A0A423WYP3_9PEZI</name>
<dbReference type="CDD" id="cd13929">
    <property type="entry name" value="PT-DMATS_CymD"/>
    <property type="match status" value="1"/>
</dbReference>
<organism evidence="2 3">
    <name type="scientific">Cytospora leucostoma</name>
    <dbReference type="NCBI Taxonomy" id="1230097"/>
    <lineage>
        <taxon>Eukaryota</taxon>
        <taxon>Fungi</taxon>
        <taxon>Dikarya</taxon>
        <taxon>Ascomycota</taxon>
        <taxon>Pezizomycotina</taxon>
        <taxon>Sordariomycetes</taxon>
        <taxon>Sordariomycetidae</taxon>
        <taxon>Diaporthales</taxon>
        <taxon>Cytosporaceae</taxon>
        <taxon>Cytospora</taxon>
    </lineage>
</organism>
<protein>
    <recommendedName>
        <fullName evidence="4">Aromatic prenyltransferase</fullName>
    </recommendedName>
</protein>
<dbReference type="PANTHER" id="PTHR40627">
    <property type="entry name" value="INDOLE PRENYLTRANSFERASE TDIB-RELATED"/>
    <property type="match status" value="1"/>
</dbReference>
<gene>
    <name evidence="2" type="ORF">VPNG_06162</name>
</gene>